<dbReference type="EMBL" id="LIHL02000007">
    <property type="protein sequence ID" value="KAF5466945.1"/>
    <property type="molecule type" value="Genomic_DNA"/>
</dbReference>
<reference evidence="2" key="1">
    <citation type="submission" date="2015-10" db="EMBL/GenBank/DDBJ databases">
        <authorList>
            <person name="Martinez-Garcia P.J."/>
            <person name="Crepeau M.W."/>
            <person name="Puiu D."/>
            <person name="Gonzalez-Ibeas D."/>
            <person name="Whalen J."/>
            <person name="Stevens K."/>
            <person name="Paul R."/>
            <person name="Butterfield T."/>
            <person name="Britton M."/>
            <person name="Reagan R."/>
            <person name="Chakraborty S."/>
            <person name="Walawage S.L."/>
            <person name="Vasquez-Gross H.A."/>
            <person name="Cardeno C."/>
            <person name="Famula R."/>
            <person name="Pratt K."/>
            <person name="Kuruganti S."/>
            <person name="Aradhya M.K."/>
            <person name="Leslie C.A."/>
            <person name="Dandekar A.M."/>
            <person name="Salzberg S.L."/>
            <person name="Wegrzyn J.L."/>
            <person name="Langley C.H."/>
            <person name="Neale D.B."/>
        </authorList>
    </citation>
    <scope>NUCLEOTIDE SEQUENCE</scope>
    <source>
        <tissue evidence="2">Leaves</tissue>
    </source>
</reference>
<feature type="region of interest" description="Disordered" evidence="1">
    <location>
        <begin position="66"/>
        <end position="88"/>
    </location>
</feature>
<feature type="region of interest" description="Disordered" evidence="1">
    <location>
        <begin position="119"/>
        <end position="198"/>
    </location>
</feature>
<accession>A0A834CS99</accession>
<dbReference type="Proteomes" id="UP000619265">
    <property type="component" value="Unassembled WGS sequence"/>
</dbReference>
<evidence type="ECO:0000313" key="2">
    <source>
        <dbReference type="EMBL" id="KAF5466945.1"/>
    </source>
</evidence>
<evidence type="ECO:0000313" key="3">
    <source>
        <dbReference type="Proteomes" id="UP000619265"/>
    </source>
</evidence>
<feature type="compositionally biased region" description="Basic and acidic residues" evidence="1">
    <location>
        <begin position="66"/>
        <end position="75"/>
    </location>
</feature>
<gene>
    <name evidence="2" type="ORF">F2P56_016823</name>
</gene>
<reference evidence="2" key="2">
    <citation type="submission" date="2020-03" db="EMBL/GenBank/DDBJ databases">
        <title>Walnut 2.0.</title>
        <authorList>
            <person name="Marrano A."/>
            <person name="Britton M."/>
            <person name="Zimin A.V."/>
            <person name="Zaini P.A."/>
            <person name="Workman R."/>
            <person name="Puiu D."/>
            <person name="Bianco L."/>
            <person name="Allen B.J."/>
            <person name="Troggio M."/>
            <person name="Leslie C.A."/>
            <person name="Timp W."/>
            <person name="Dendekar A."/>
            <person name="Salzberg S.L."/>
            <person name="Neale D.B."/>
        </authorList>
    </citation>
    <scope>NUCLEOTIDE SEQUENCE</scope>
    <source>
        <tissue evidence="2">Leaves</tissue>
    </source>
</reference>
<name>A0A834CS99_JUGRE</name>
<protein>
    <submittedName>
        <fullName evidence="2">Uncharacterized protein</fullName>
    </submittedName>
</protein>
<proteinExistence type="predicted"/>
<sequence length="411" mass="43329">MAGLLRSGDLTVLGENQRQNRGGRWAGQSEIIVLKELRDLQASLEEMSVKVKGLIRSVLGKEEMGQECGAGDRGRSGAGGLGFEDMGQVGPIGKAQGYGSARAEPTLQKLSFWRKKAGHLAGPVGSGSAGPSGGGPGSPTPAQPQSTSTEEAEASMEVLSAAEKHIPKPSEVSGSMEGPETHIARPSLGQGMEQKGATAHGDVVGGLAVTLQPTEVEVEEIAEGEGLEVSLYEDGRGFSSGTPQNLSGSQGIPLDQSRLPQITLVERPELLAHNKGSEGARQEAIVTVECGSASEMVGESQLKMFEPNKCSKVGEESAGVEPTPIRMIFPNVSDDWVLKKVEELQSCMGISCKGYEEQFKALIIAIEAGQHGTGLKRNRELKRLTWSINYDGKEGSASRTRNKGRAGTVVK</sequence>
<comment type="caution">
    <text evidence="2">The sequence shown here is derived from an EMBL/GenBank/DDBJ whole genome shotgun (WGS) entry which is preliminary data.</text>
</comment>
<evidence type="ECO:0000256" key="1">
    <source>
        <dbReference type="SAM" id="MobiDB-lite"/>
    </source>
</evidence>
<feature type="region of interest" description="Disordered" evidence="1">
    <location>
        <begin position="392"/>
        <end position="411"/>
    </location>
</feature>
<dbReference type="AlphaFoldDB" id="A0A834CS99"/>
<dbReference type="Gramene" id="Jr07_33130_p1">
    <property type="protein sequence ID" value="cds.Jr07_33130_p1"/>
    <property type="gene ID" value="Jr07_33130"/>
</dbReference>
<organism evidence="2 3">
    <name type="scientific">Juglans regia</name>
    <name type="common">English walnut</name>
    <dbReference type="NCBI Taxonomy" id="51240"/>
    <lineage>
        <taxon>Eukaryota</taxon>
        <taxon>Viridiplantae</taxon>
        <taxon>Streptophyta</taxon>
        <taxon>Embryophyta</taxon>
        <taxon>Tracheophyta</taxon>
        <taxon>Spermatophyta</taxon>
        <taxon>Magnoliopsida</taxon>
        <taxon>eudicotyledons</taxon>
        <taxon>Gunneridae</taxon>
        <taxon>Pentapetalae</taxon>
        <taxon>rosids</taxon>
        <taxon>fabids</taxon>
        <taxon>Fagales</taxon>
        <taxon>Juglandaceae</taxon>
        <taxon>Juglans</taxon>
    </lineage>
</organism>
<feature type="compositionally biased region" description="Gly residues" evidence="1">
    <location>
        <begin position="124"/>
        <end position="137"/>
    </location>
</feature>